<dbReference type="Pfam" id="PF20766">
    <property type="entry name" value="DUF447_C"/>
    <property type="match status" value="1"/>
</dbReference>
<dbReference type="KEGG" id="mor:MOC_3093"/>
<feature type="domain" description="DUF447" evidence="1">
    <location>
        <begin position="6"/>
        <end position="119"/>
    </location>
</feature>
<protein>
    <submittedName>
        <fullName evidence="3">Protein of unassigned function</fullName>
    </submittedName>
</protein>
<dbReference type="RefSeq" id="WP_043757877.1">
    <property type="nucleotide sequence ID" value="NZ_CP003811.1"/>
</dbReference>
<dbReference type="STRING" id="693986.MOC_3093"/>
<dbReference type="InterPro" id="IPR049288">
    <property type="entry name" value="DUF447_C"/>
</dbReference>
<dbReference type="InterPro" id="IPR012349">
    <property type="entry name" value="Split_barrel_FMN-bd"/>
</dbReference>
<organism evidence="3 4">
    <name type="scientific">Methylobacterium oryzae CBMB20</name>
    <dbReference type="NCBI Taxonomy" id="693986"/>
    <lineage>
        <taxon>Bacteria</taxon>
        <taxon>Pseudomonadati</taxon>
        <taxon>Pseudomonadota</taxon>
        <taxon>Alphaproteobacteria</taxon>
        <taxon>Hyphomicrobiales</taxon>
        <taxon>Methylobacteriaceae</taxon>
        <taxon>Methylobacterium</taxon>
    </lineage>
</organism>
<evidence type="ECO:0000313" key="3">
    <source>
        <dbReference type="EMBL" id="AIQ90848.1"/>
    </source>
</evidence>
<proteinExistence type="predicted"/>
<feature type="domain" description="DUF447" evidence="2">
    <location>
        <begin position="126"/>
        <end position="177"/>
    </location>
</feature>
<dbReference type="AlphaFoldDB" id="A0A089NYH5"/>
<evidence type="ECO:0000313" key="4">
    <source>
        <dbReference type="Proteomes" id="UP000029492"/>
    </source>
</evidence>
<dbReference type="HOGENOM" id="CLU_110565_1_0_5"/>
<accession>A0A089NYH5</accession>
<evidence type="ECO:0000259" key="2">
    <source>
        <dbReference type="Pfam" id="PF20766"/>
    </source>
</evidence>
<dbReference type="Gene3D" id="2.30.110.10">
    <property type="entry name" value="Electron Transport, Fmn-binding Protein, Chain A"/>
    <property type="match status" value="1"/>
</dbReference>
<dbReference type="InterPro" id="IPR007386">
    <property type="entry name" value="DUF447_N"/>
</dbReference>
<dbReference type="Pfam" id="PF04289">
    <property type="entry name" value="DUF447_N"/>
    <property type="match status" value="1"/>
</dbReference>
<dbReference type="SUPFAM" id="SSF50475">
    <property type="entry name" value="FMN-binding split barrel"/>
    <property type="match status" value="1"/>
</dbReference>
<evidence type="ECO:0000259" key="1">
    <source>
        <dbReference type="Pfam" id="PF04289"/>
    </source>
</evidence>
<dbReference type="eggNOG" id="COG2457">
    <property type="taxonomic scope" value="Bacteria"/>
</dbReference>
<dbReference type="Proteomes" id="UP000029492">
    <property type="component" value="Chromosome"/>
</dbReference>
<dbReference type="EMBL" id="CP003811">
    <property type="protein sequence ID" value="AIQ90848.1"/>
    <property type="molecule type" value="Genomic_DNA"/>
</dbReference>
<name>A0A089NYH5_9HYPH</name>
<reference evidence="3 4" key="1">
    <citation type="journal article" date="2014" name="PLoS ONE">
        <title>Genome Information of Methylobacterium oryzae, a Plant-Probiotic Methylotroph in the Phyllosphere.</title>
        <authorList>
            <person name="Kwak M.J."/>
            <person name="Jeong H."/>
            <person name="Madhaiyan M."/>
            <person name="Lee Y."/>
            <person name="Sa T.M."/>
            <person name="Oh T.K."/>
            <person name="Kim J.F."/>
        </authorList>
    </citation>
    <scope>NUCLEOTIDE SEQUENCE [LARGE SCALE GENOMIC DNA]</scope>
    <source>
        <strain evidence="3 4">CBMB20</strain>
    </source>
</reference>
<dbReference type="Gene3D" id="1.20.58.290">
    <property type="entry name" value="Hypothetical membrane protein ta0354_69_121"/>
    <property type="match status" value="1"/>
</dbReference>
<gene>
    <name evidence="3" type="ORF">MOC_3093</name>
</gene>
<sequence>MPLILETIVTTLSPAGELHLVPFGLIGEDDGYVLAPFRPSPTIANLEANPCFAASSPRDIRVIAGAVTGRREWPTLPCTAIEGRRLADSFGHAEFAVAAVEAHETRPRFRGRMVHSAAHQPFIGYNRAQAAVLEGAILSTRLHMLEPDKVLTEMAYLAIAIGKTAGPREREAWGWIEDKVAAALGPEARVLDRDDR</sequence>
<keyword evidence="4" id="KW-1185">Reference proteome</keyword>